<feature type="domain" description="Ketoreductase" evidence="8">
    <location>
        <begin position="4"/>
        <end position="183"/>
    </location>
</feature>
<dbReference type="GO" id="GO:0016616">
    <property type="term" value="F:oxidoreductase activity, acting on the CH-OH group of donors, NAD or NADP as acceptor"/>
    <property type="evidence" value="ECO:0007669"/>
    <property type="project" value="UniProtKB-ARBA"/>
</dbReference>
<evidence type="ECO:0000256" key="4">
    <source>
        <dbReference type="ARBA" id="ARBA00050226"/>
    </source>
</evidence>
<dbReference type="PRINTS" id="PR00081">
    <property type="entry name" value="GDHRDH"/>
</dbReference>
<evidence type="ECO:0000256" key="7">
    <source>
        <dbReference type="ARBA" id="ARBA00073443"/>
    </source>
</evidence>
<dbReference type="PROSITE" id="PS00061">
    <property type="entry name" value="ADH_SHORT"/>
    <property type="match status" value="1"/>
</dbReference>
<dbReference type="AlphaFoldDB" id="A0A7Y1ADA0"/>
<dbReference type="FunFam" id="3.40.50.720:FF:000173">
    <property type="entry name" value="3-oxoacyl-[acyl-carrier protein] reductase"/>
    <property type="match status" value="1"/>
</dbReference>
<dbReference type="SMART" id="SM00822">
    <property type="entry name" value="PKS_KR"/>
    <property type="match status" value="1"/>
</dbReference>
<accession>A0A7Y1ADA0</accession>
<organism evidence="9 10">
    <name type="scientific">Pseudomonas veronii</name>
    <dbReference type="NCBI Taxonomy" id="76761"/>
    <lineage>
        <taxon>Bacteria</taxon>
        <taxon>Pseudomonadati</taxon>
        <taxon>Pseudomonadota</taxon>
        <taxon>Gammaproteobacteria</taxon>
        <taxon>Pseudomonadales</taxon>
        <taxon>Pseudomonadaceae</taxon>
        <taxon>Pseudomonas</taxon>
    </lineage>
</organism>
<comment type="catalytic activity">
    <reaction evidence="4">
        <text>(2R,3S)-2,3-dihydroxy-2,3-dihydro-p-cumate + NAD(+) = 2,3-dihydroxy-p-cumate + NADH + H(+)</text>
        <dbReference type="Rhea" id="RHEA:23772"/>
        <dbReference type="ChEBI" id="CHEBI:15378"/>
        <dbReference type="ChEBI" id="CHEBI:36647"/>
        <dbReference type="ChEBI" id="CHEBI:57540"/>
        <dbReference type="ChEBI" id="CHEBI:57945"/>
        <dbReference type="ChEBI" id="CHEBI:58420"/>
        <dbReference type="EC" id="1.3.1.58"/>
    </reaction>
</comment>
<dbReference type="Gene3D" id="3.40.50.720">
    <property type="entry name" value="NAD(P)-binding Rossmann-like Domain"/>
    <property type="match status" value="1"/>
</dbReference>
<comment type="caution">
    <text evidence="9">The sequence shown here is derived from an EMBL/GenBank/DDBJ whole genome shotgun (WGS) entry which is preliminary data.</text>
</comment>
<dbReference type="RefSeq" id="WP_169886670.1">
    <property type="nucleotide sequence ID" value="NZ_JAAQWG010000112.1"/>
</dbReference>
<name>A0A7Y1ADA0_PSEVE</name>
<dbReference type="PANTHER" id="PTHR42760">
    <property type="entry name" value="SHORT-CHAIN DEHYDROGENASES/REDUCTASES FAMILY MEMBER"/>
    <property type="match status" value="1"/>
</dbReference>
<dbReference type="InterPro" id="IPR057326">
    <property type="entry name" value="KR_dom"/>
</dbReference>
<evidence type="ECO:0000256" key="5">
    <source>
        <dbReference type="ARBA" id="ARBA00060518"/>
    </source>
</evidence>
<dbReference type="EC" id="1.3.1.58" evidence="6"/>
<dbReference type="InterPro" id="IPR020904">
    <property type="entry name" value="Sc_DH/Rdtase_CS"/>
</dbReference>
<dbReference type="Proteomes" id="UP000537729">
    <property type="component" value="Unassembled WGS sequence"/>
</dbReference>
<dbReference type="Pfam" id="PF13561">
    <property type="entry name" value="adh_short_C2"/>
    <property type="match status" value="1"/>
</dbReference>
<keyword evidence="2" id="KW-0560">Oxidoreductase</keyword>
<evidence type="ECO:0000256" key="2">
    <source>
        <dbReference type="ARBA" id="ARBA00023002"/>
    </source>
</evidence>
<dbReference type="PANTHER" id="PTHR42760:SF133">
    <property type="entry name" value="3-OXOACYL-[ACYL-CARRIER-PROTEIN] REDUCTASE"/>
    <property type="match status" value="1"/>
</dbReference>
<dbReference type="InterPro" id="IPR036291">
    <property type="entry name" value="NAD(P)-bd_dom_sf"/>
</dbReference>
<evidence type="ECO:0000256" key="1">
    <source>
        <dbReference type="ARBA" id="ARBA00006484"/>
    </source>
</evidence>
<evidence type="ECO:0000313" key="10">
    <source>
        <dbReference type="Proteomes" id="UP000537729"/>
    </source>
</evidence>
<evidence type="ECO:0000259" key="8">
    <source>
        <dbReference type="SMART" id="SM00822"/>
    </source>
</evidence>
<proteinExistence type="inferred from homology"/>
<reference evidence="9 10" key="1">
    <citation type="journal article" date="2020" name="Front. Microbiol.">
        <title>Genetic Organization of the aprX-lipA2 Operon Affects the Proteolytic Potential of Pseudomonas Species in Milk.</title>
        <authorList>
            <person name="Maier C."/>
            <person name="Huptas C."/>
            <person name="von Neubeck M."/>
            <person name="Scherer S."/>
            <person name="Wenning M."/>
            <person name="Lucking G."/>
        </authorList>
    </citation>
    <scope>NUCLEOTIDE SEQUENCE [LARGE SCALE GENOMIC DNA]</scope>
    <source>
        <strain evidence="9 10">DSM 16272</strain>
    </source>
</reference>
<evidence type="ECO:0000256" key="6">
    <source>
        <dbReference type="ARBA" id="ARBA00066455"/>
    </source>
</evidence>
<sequence>MVSRNIFLTGASRGIGAVMALELARRGHRVGCLSRKGLGPESQDVPSELRDRLVYLKGDVLDGQAMGAALEQFKAEAGSIDGLVNNAGIHIEGPSASQSLHDFEEVMRTNVTATFAVCQHAFPYLDMAGGGLIVNMGSFFDKLGVRRNAAYAASKAATAAITRCLAVEWASRKIRVLTVAPGYIETDLNKAFLESEKVKSFLASRIPVGGPAQAQEVANLVAMLFAEPISFLTGETLYLDGGQGIAL</sequence>
<evidence type="ECO:0000313" key="9">
    <source>
        <dbReference type="EMBL" id="NMY13635.1"/>
    </source>
</evidence>
<dbReference type="EMBL" id="JAAQWG010000112">
    <property type="protein sequence ID" value="NMY13635.1"/>
    <property type="molecule type" value="Genomic_DNA"/>
</dbReference>
<dbReference type="CDD" id="cd05233">
    <property type="entry name" value="SDR_c"/>
    <property type="match status" value="1"/>
</dbReference>
<protein>
    <recommendedName>
        <fullName evidence="7">2,3-dihydroxy-2,3-dihydro-p-cumate dehydrogenase</fullName>
        <ecNumber evidence="6">1.3.1.58</ecNumber>
    </recommendedName>
    <alternativeName>
        <fullName evidence="3">Biphenyl-2,3-dihydro-2,3-diol dehydrogenase</fullName>
    </alternativeName>
</protein>
<evidence type="ECO:0000256" key="3">
    <source>
        <dbReference type="ARBA" id="ARBA00042907"/>
    </source>
</evidence>
<dbReference type="InterPro" id="IPR002347">
    <property type="entry name" value="SDR_fam"/>
</dbReference>
<dbReference type="PRINTS" id="PR00080">
    <property type="entry name" value="SDRFAMILY"/>
</dbReference>
<dbReference type="SUPFAM" id="SSF51735">
    <property type="entry name" value="NAD(P)-binding Rossmann-fold domains"/>
    <property type="match status" value="1"/>
</dbReference>
<gene>
    <name evidence="9" type="ORF">HBO38_35545</name>
</gene>
<comment type="similarity">
    <text evidence="1">Belongs to the short-chain dehydrogenases/reductases (SDR) family.</text>
</comment>
<comment type="pathway">
    <text evidence="5">Aromatic compound metabolism; p-cumate degradation; acetaldehyde and pyruvate from p-cumate: step 2/7.</text>
</comment>
<dbReference type="GO" id="GO:0018511">
    <property type="term" value="F:2,3-dihydroxy-2,3-dihydro-p-cumate dehydrogenase activity"/>
    <property type="evidence" value="ECO:0007669"/>
    <property type="project" value="UniProtKB-EC"/>
</dbReference>